<name>A0A4Q8K7D7_9ARAC</name>
<dbReference type="EMBL" id="HAHL01000295">
    <property type="protein sequence ID" value="SNX35364.1"/>
    <property type="molecule type" value="Transcribed_RNA"/>
</dbReference>
<accession>A0A4Q8K7D7</accession>
<proteinExistence type="predicted"/>
<evidence type="ECO:0000256" key="1">
    <source>
        <dbReference type="ARBA" id="ARBA00004613"/>
    </source>
</evidence>
<sequence length="115" mass="12266">MKRIIFSVLLLGTVIAVTSYPFKSCSKSTDCGVGACCTAAPLKMKTCEPIGNEGDFCITEDYQRYYGGLYFLRCPCTEGLQCVAVDGPFPGGKGSFLNAKCRKVSTSAANVPVDI</sequence>
<evidence type="ECO:0000256" key="2">
    <source>
        <dbReference type="ARBA" id="ARBA00022525"/>
    </source>
</evidence>
<evidence type="ECO:0000313" key="6">
    <source>
        <dbReference type="EMBL" id="SNX35364.1"/>
    </source>
</evidence>
<keyword evidence="2" id="KW-0964">Secreted</keyword>
<keyword evidence="3" id="KW-1015">Disulfide bond</keyword>
<organism evidence="6">
    <name type="scientific">Liphistius sp. SGP-2016</name>
    <dbReference type="NCBI Taxonomy" id="1905180"/>
    <lineage>
        <taxon>Eukaryota</taxon>
        <taxon>Metazoa</taxon>
        <taxon>Ecdysozoa</taxon>
        <taxon>Arthropoda</taxon>
        <taxon>Chelicerata</taxon>
        <taxon>Arachnida</taxon>
        <taxon>Araneae</taxon>
        <taxon>Mesothelae</taxon>
        <taxon>Liphistiidae</taxon>
        <taxon>Liphistius</taxon>
    </lineage>
</organism>
<dbReference type="Gene3D" id="2.10.80.10">
    <property type="entry name" value="Lipase, subunit A"/>
    <property type="match status" value="1"/>
</dbReference>
<comment type="subcellular location">
    <subcellularLocation>
        <location evidence="1">Secreted</location>
    </subcellularLocation>
</comment>
<dbReference type="InterPro" id="IPR023569">
    <property type="entry name" value="Prokineticin_domain"/>
</dbReference>
<feature type="domain" description="Prokineticin" evidence="5">
    <location>
        <begin position="6"/>
        <end position="85"/>
    </location>
</feature>
<keyword evidence="4" id="KW-0732">Signal</keyword>
<feature type="signal peptide" evidence="4">
    <location>
        <begin position="1"/>
        <end position="19"/>
    </location>
</feature>
<reference evidence="6" key="1">
    <citation type="submission" date="2017-05" db="EMBL/GenBank/DDBJ databases">
        <authorList>
            <person name="QRISCLOUD D."/>
        </authorList>
    </citation>
    <scope>NUCLEOTIDE SEQUENCE</scope>
</reference>
<evidence type="ECO:0000256" key="4">
    <source>
        <dbReference type="SAM" id="SignalP"/>
    </source>
</evidence>
<dbReference type="GO" id="GO:0005576">
    <property type="term" value="C:extracellular region"/>
    <property type="evidence" value="ECO:0007669"/>
    <property type="project" value="UniProtKB-SubCell"/>
</dbReference>
<protein>
    <submittedName>
        <fullName evidence="6">U77-Liphistoxin-Lsp1b_1</fullName>
    </submittedName>
</protein>
<evidence type="ECO:0000256" key="3">
    <source>
        <dbReference type="ARBA" id="ARBA00023157"/>
    </source>
</evidence>
<feature type="chain" id="PRO_5020798098" evidence="4">
    <location>
        <begin position="20"/>
        <end position="115"/>
    </location>
</feature>
<dbReference type="Pfam" id="PF06607">
    <property type="entry name" value="Prokineticin"/>
    <property type="match status" value="1"/>
</dbReference>
<evidence type="ECO:0000259" key="5">
    <source>
        <dbReference type="Pfam" id="PF06607"/>
    </source>
</evidence>
<reference evidence="6" key="2">
    <citation type="submission" date="2019-05" db="EMBL/GenBank/DDBJ databases">
        <title>Unravelling the molecular evolution of spider venoms.</title>
        <authorList>
            <person name="Pineda S."/>
        </authorList>
    </citation>
    <scope>NUCLEOTIDE SEQUENCE</scope>
</reference>
<dbReference type="AlphaFoldDB" id="A0A4Q8K7D7"/>